<dbReference type="PANTHER" id="PTHR42110:SF1">
    <property type="entry name" value="L-ASPARAGINASE, PUTATIVE (AFU_ORTHOLOGUE AFUA_3G11890)-RELATED"/>
    <property type="match status" value="1"/>
</dbReference>
<evidence type="ECO:0000313" key="1">
    <source>
        <dbReference type="EMBL" id="GGA19192.1"/>
    </source>
</evidence>
<reference evidence="1" key="2">
    <citation type="submission" date="2020-09" db="EMBL/GenBank/DDBJ databases">
        <authorList>
            <person name="Sun Q."/>
            <person name="Zhou Y."/>
        </authorList>
    </citation>
    <scope>NUCLEOTIDE SEQUENCE</scope>
    <source>
        <strain evidence="1">CGMCC 1.15880</strain>
    </source>
</reference>
<organism evidence="1 2">
    <name type="scientific">Neptunicoccus cionae</name>
    <dbReference type="NCBI Taxonomy" id="2035344"/>
    <lineage>
        <taxon>Bacteria</taxon>
        <taxon>Pseudomonadati</taxon>
        <taxon>Pseudomonadota</taxon>
        <taxon>Alphaproteobacteria</taxon>
        <taxon>Rhodobacterales</taxon>
        <taxon>Paracoccaceae</taxon>
        <taxon>Neptunicoccus</taxon>
    </lineage>
</organism>
<keyword evidence="2" id="KW-1185">Reference proteome</keyword>
<dbReference type="PANTHER" id="PTHR42110">
    <property type="entry name" value="L-ASPARAGINASE, PUTATIVE (AFU_ORTHOLOGUE AFUA_3G11890)-RELATED"/>
    <property type="match status" value="1"/>
</dbReference>
<evidence type="ECO:0000313" key="2">
    <source>
        <dbReference type="Proteomes" id="UP000628017"/>
    </source>
</evidence>
<proteinExistence type="predicted"/>
<accession>A0A916QXS8</accession>
<reference evidence="1" key="1">
    <citation type="journal article" date="2014" name="Int. J. Syst. Evol. Microbiol.">
        <title>Complete genome sequence of Corynebacterium casei LMG S-19264T (=DSM 44701T), isolated from a smear-ripened cheese.</title>
        <authorList>
            <consortium name="US DOE Joint Genome Institute (JGI-PGF)"/>
            <person name="Walter F."/>
            <person name="Albersmeier A."/>
            <person name="Kalinowski J."/>
            <person name="Ruckert C."/>
        </authorList>
    </citation>
    <scope>NUCLEOTIDE SEQUENCE</scope>
    <source>
        <strain evidence="1">CGMCC 1.15880</strain>
    </source>
</reference>
<dbReference type="Proteomes" id="UP000628017">
    <property type="component" value="Unassembled WGS sequence"/>
</dbReference>
<sequence>MGDWVNMAEVWRGDILESVHRGRAVVCDSRGEVIAAWGDIDAVTYPRSSCKMLQALPLMESGAAARFALTPEQLALACASHEGAHMHTDRVVKWLGDLELGERDLRCGPQFPRAKEEQEELIRFGQKHDRTHNNCSGKHSGFLTLNKHLGGDAEYVELDHPVQQAILTAFEEMTGETSPGFGIDGCSAPNHACTLRGLATAMARMADPSALGEIRGQAAQDLVSAMKAHPELVAGQGRACTELMDSMDGRTVVKTGAEGVFIAILPERGLGVALKVQDGATRAAETAIAALLVRLGVADPNHPAVIKRLCPKQYNFAGLETGRIAPASALYADGAAI</sequence>
<dbReference type="Pfam" id="PF06089">
    <property type="entry name" value="Asparaginase_II"/>
    <property type="match status" value="1"/>
</dbReference>
<evidence type="ECO:0008006" key="3">
    <source>
        <dbReference type="Google" id="ProtNLM"/>
    </source>
</evidence>
<protein>
    <recommendedName>
        <fullName evidence="3">L-asparaginase</fullName>
    </recommendedName>
</protein>
<dbReference type="InterPro" id="IPR010349">
    <property type="entry name" value="Asparaginase_II"/>
</dbReference>
<name>A0A916QXS8_9RHOB</name>
<dbReference type="EMBL" id="BMKA01000002">
    <property type="protein sequence ID" value="GGA19192.1"/>
    <property type="molecule type" value="Genomic_DNA"/>
</dbReference>
<dbReference type="AlphaFoldDB" id="A0A916QXS8"/>
<comment type="caution">
    <text evidence="1">The sequence shown here is derived from an EMBL/GenBank/DDBJ whole genome shotgun (WGS) entry which is preliminary data.</text>
</comment>
<dbReference type="RefSeq" id="WP_188674123.1">
    <property type="nucleotide sequence ID" value="NZ_BMKA01000002.1"/>
</dbReference>
<gene>
    <name evidence="1" type="ORF">GCM10011498_20010</name>
</gene>